<keyword evidence="2" id="KW-0472">Membrane</keyword>
<evidence type="ECO:0000259" key="4">
    <source>
        <dbReference type="PROSITE" id="PS50835"/>
    </source>
</evidence>
<dbReference type="Proteomes" id="UP001195483">
    <property type="component" value="Unassembled WGS sequence"/>
</dbReference>
<dbReference type="PROSITE" id="PS50835">
    <property type="entry name" value="IG_LIKE"/>
    <property type="match status" value="1"/>
</dbReference>
<keyword evidence="3" id="KW-0732">Signal</keyword>
<dbReference type="InterPro" id="IPR007110">
    <property type="entry name" value="Ig-like_dom"/>
</dbReference>
<dbReference type="Gene3D" id="2.60.40.10">
    <property type="entry name" value="Immunoglobulins"/>
    <property type="match status" value="1"/>
</dbReference>
<keyword evidence="2" id="KW-0812">Transmembrane</keyword>
<keyword evidence="6" id="KW-1185">Reference proteome</keyword>
<feature type="transmembrane region" description="Helical" evidence="2">
    <location>
        <begin position="196"/>
        <end position="220"/>
    </location>
</feature>
<evidence type="ECO:0000256" key="1">
    <source>
        <dbReference type="SAM" id="MobiDB-lite"/>
    </source>
</evidence>
<proteinExistence type="predicted"/>
<reference evidence="5" key="1">
    <citation type="journal article" date="2021" name="Genome Biol. Evol.">
        <title>A High-Quality Reference Genome for a Parasitic Bivalve with Doubly Uniparental Inheritance (Bivalvia: Unionida).</title>
        <authorList>
            <person name="Smith C.H."/>
        </authorList>
    </citation>
    <scope>NUCLEOTIDE SEQUENCE</scope>
    <source>
        <strain evidence="5">CHS0354</strain>
    </source>
</reference>
<comment type="caution">
    <text evidence="5">The sequence shown here is derived from an EMBL/GenBank/DDBJ whole genome shotgun (WGS) entry which is preliminary data.</text>
</comment>
<dbReference type="InterPro" id="IPR013783">
    <property type="entry name" value="Ig-like_fold"/>
</dbReference>
<evidence type="ECO:0000313" key="5">
    <source>
        <dbReference type="EMBL" id="KAK3586790.1"/>
    </source>
</evidence>
<protein>
    <recommendedName>
        <fullName evidence="4">Ig-like domain-containing protein</fullName>
    </recommendedName>
</protein>
<reference evidence="5" key="2">
    <citation type="journal article" date="2021" name="Genome Biol. Evol.">
        <title>Developing a high-quality reference genome for a parasitic bivalve with doubly uniparental inheritance (Bivalvia: Unionida).</title>
        <authorList>
            <person name="Smith C.H."/>
        </authorList>
    </citation>
    <scope>NUCLEOTIDE SEQUENCE</scope>
    <source>
        <strain evidence="5">CHS0354</strain>
        <tissue evidence="5">Mantle</tissue>
    </source>
</reference>
<name>A0AAE0S7L2_9BIVA</name>
<feature type="signal peptide" evidence="3">
    <location>
        <begin position="1"/>
        <end position="21"/>
    </location>
</feature>
<feature type="chain" id="PRO_5042257467" description="Ig-like domain-containing protein" evidence="3">
    <location>
        <begin position="22"/>
        <end position="303"/>
    </location>
</feature>
<feature type="compositionally biased region" description="Polar residues" evidence="1">
    <location>
        <begin position="53"/>
        <end position="78"/>
    </location>
</feature>
<evidence type="ECO:0000256" key="3">
    <source>
        <dbReference type="SAM" id="SignalP"/>
    </source>
</evidence>
<dbReference type="EMBL" id="JAEAOA010001041">
    <property type="protein sequence ID" value="KAK3586790.1"/>
    <property type="molecule type" value="Genomic_DNA"/>
</dbReference>
<dbReference type="SUPFAM" id="SSF48726">
    <property type="entry name" value="Immunoglobulin"/>
    <property type="match status" value="1"/>
</dbReference>
<reference evidence="5" key="3">
    <citation type="submission" date="2023-05" db="EMBL/GenBank/DDBJ databases">
        <authorList>
            <person name="Smith C.H."/>
        </authorList>
    </citation>
    <scope>NUCLEOTIDE SEQUENCE</scope>
    <source>
        <strain evidence="5">CHS0354</strain>
        <tissue evidence="5">Mantle</tissue>
    </source>
</reference>
<evidence type="ECO:0000313" key="6">
    <source>
        <dbReference type="Proteomes" id="UP001195483"/>
    </source>
</evidence>
<feature type="domain" description="Ig-like" evidence="4">
    <location>
        <begin position="103"/>
        <end position="178"/>
    </location>
</feature>
<dbReference type="AlphaFoldDB" id="A0AAE0S7L2"/>
<keyword evidence="2" id="KW-1133">Transmembrane helix</keyword>
<gene>
    <name evidence="5" type="ORF">CHS0354_016964</name>
</gene>
<dbReference type="InterPro" id="IPR036179">
    <property type="entry name" value="Ig-like_dom_sf"/>
</dbReference>
<evidence type="ECO:0000256" key="2">
    <source>
        <dbReference type="SAM" id="Phobius"/>
    </source>
</evidence>
<dbReference type="CDD" id="cd00096">
    <property type="entry name" value="Ig"/>
    <property type="match status" value="1"/>
</dbReference>
<feature type="region of interest" description="Disordered" evidence="1">
    <location>
        <begin position="26"/>
        <end position="78"/>
    </location>
</feature>
<accession>A0AAE0S7L2</accession>
<organism evidence="5 6">
    <name type="scientific">Potamilus streckersoni</name>
    <dbReference type="NCBI Taxonomy" id="2493646"/>
    <lineage>
        <taxon>Eukaryota</taxon>
        <taxon>Metazoa</taxon>
        <taxon>Spiralia</taxon>
        <taxon>Lophotrochozoa</taxon>
        <taxon>Mollusca</taxon>
        <taxon>Bivalvia</taxon>
        <taxon>Autobranchia</taxon>
        <taxon>Heteroconchia</taxon>
        <taxon>Palaeoheterodonta</taxon>
        <taxon>Unionida</taxon>
        <taxon>Unionoidea</taxon>
        <taxon>Unionidae</taxon>
        <taxon>Ambleminae</taxon>
        <taxon>Lampsilini</taxon>
        <taxon>Potamilus</taxon>
    </lineage>
</organism>
<sequence>MRYSKLCLGVLMLLLIANCETKNEASELNGVSPKVEDIPPDDVYDYDNYPGDTNQTATDSNIGSGDHTTPFSDNENDNTQVWDSIADKTGLKATIIGSNENKQKVVLVCNAESVPAEVTFLPWVHMWGSMVIRDNLHGRIDDYINELIIDNVSLQDKGTYICFGKSSIKGAKETKILTESVNLNLTENKGRLSAEIGIMVAGVSALLIVGIVVIITVFLIKGSSQGKYRKQGKQSREESQPGTETTTVNIVYILAGEVTGEHEYLQPKTTDERLCSEINVKQSGEDVKRGCKDVVLEKNVVEK</sequence>